<sequence length="188" mass="19700">MTIRHAMPRLPSFAFALLVLALTSVAATANPAAAQGDDAYLQAVGEHFRVSVDEVRVLASWGRPASDIPVVLFVAGRGGVSPDAVMALRNAGRGWAEIAGRWQLHAGDFHVPIDDSVDAGPLSGVYEQYRSRPGTGWPSITLADGDVVALVHVRFLSEYLGVAPARVLQALGRSGAGPAALQALRGGR</sequence>
<evidence type="ECO:0000256" key="1">
    <source>
        <dbReference type="SAM" id="SignalP"/>
    </source>
</evidence>
<accession>A0ABU9ECL0</accession>
<gene>
    <name evidence="2" type="ORF">WI372_15865</name>
</gene>
<organism evidence="2 3">
    <name type="scientific">Gaopeijia maritima</name>
    <dbReference type="NCBI Taxonomy" id="3119007"/>
    <lineage>
        <taxon>Bacteria</taxon>
        <taxon>Pseudomonadati</taxon>
        <taxon>Gemmatimonadota</taxon>
        <taxon>Longimicrobiia</taxon>
        <taxon>Gaopeijiales</taxon>
        <taxon>Gaopeijiaceae</taxon>
        <taxon>Gaopeijia</taxon>
    </lineage>
</organism>
<proteinExistence type="predicted"/>
<evidence type="ECO:0000313" key="3">
    <source>
        <dbReference type="Proteomes" id="UP001484239"/>
    </source>
</evidence>
<dbReference type="EMBL" id="JBBHLI010000011">
    <property type="protein sequence ID" value="MEK9502471.1"/>
    <property type="molecule type" value="Genomic_DNA"/>
</dbReference>
<keyword evidence="1" id="KW-0732">Signal</keyword>
<feature type="chain" id="PRO_5047221355" evidence="1">
    <location>
        <begin position="30"/>
        <end position="188"/>
    </location>
</feature>
<keyword evidence="3" id="KW-1185">Reference proteome</keyword>
<dbReference type="Proteomes" id="UP001484239">
    <property type="component" value="Unassembled WGS sequence"/>
</dbReference>
<comment type="caution">
    <text evidence="2">The sequence shown here is derived from an EMBL/GenBank/DDBJ whole genome shotgun (WGS) entry which is preliminary data.</text>
</comment>
<dbReference type="RefSeq" id="WP_405278634.1">
    <property type="nucleotide sequence ID" value="NZ_CP144380.1"/>
</dbReference>
<name>A0ABU9ECL0_9BACT</name>
<protein>
    <submittedName>
        <fullName evidence="2">Uncharacterized protein</fullName>
    </submittedName>
</protein>
<feature type="signal peptide" evidence="1">
    <location>
        <begin position="1"/>
        <end position="29"/>
    </location>
</feature>
<evidence type="ECO:0000313" key="2">
    <source>
        <dbReference type="EMBL" id="MEK9502471.1"/>
    </source>
</evidence>
<reference evidence="2 3" key="1">
    <citation type="submission" date="2024-02" db="EMBL/GenBank/DDBJ databases">
        <title>A novel Gemmatimonadota bacterium.</title>
        <authorList>
            <person name="Du Z.-J."/>
            <person name="Ye Y.-Q."/>
        </authorList>
    </citation>
    <scope>NUCLEOTIDE SEQUENCE [LARGE SCALE GENOMIC DNA]</scope>
    <source>
        <strain evidence="2 3">DH-20</strain>
    </source>
</reference>